<evidence type="ECO:0000313" key="6">
    <source>
        <dbReference type="EMBL" id="KAJ5108875.1"/>
    </source>
</evidence>
<dbReference type="EMBL" id="JAPQKH010000003">
    <property type="protein sequence ID" value="KAJ5108875.1"/>
    <property type="molecule type" value="Genomic_DNA"/>
</dbReference>
<proteinExistence type="predicted"/>
<evidence type="ECO:0000313" key="7">
    <source>
        <dbReference type="Proteomes" id="UP001149165"/>
    </source>
</evidence>
<organism evidence="6 7">
    <name type="scientific">Penicillium angulare</name>
    <dbReference type="NCBI Taxonomy" id="116970"/>
    <lineage>
        <taxon>Eukaryota</taxon>
        <taxon>Fungi</taxon>
        <taxon>Dikarya</taxon>
        <taxon>Ascomycota</taxon>
        <taxon>Pezizomycotina</taxon>
        <taxon>Eurotiomycetes</taxon>
        <taxon>Eurotiomycetidae</taxon>
        <taxon>Eurotiales</taxon>
        <taxon>Aspergillaceae</taxon>
        <taxon>Penicillium</taxon>
    </lineage>
</organism>
<reference evidence="6" key="1">
    <citation type="submission" date="2022-11" db="EMBL/GenBank/DDBJ databases">
        <authorList>
            <person name="Petersen C."/>
        </authorList>
    </citation>
    <scope>NUCLEOTIDE SEQUENCE</scope>
    <source>
        <strain evidence="6">IBT 30069</strain>
    </source>
</reference>
<feature type="domain" description="Zn(2)-C6 fungal-type" evidence="5">
    <location>
        <begin position="13"/>
        <end position="43"/>
    </location>
</feature>
<dbReference type="PANTHER" id="PTHR47784:SF10">
    <property type="entry name" value="TRANSCRIPTION FACTOR, PUTATIVE (AFU_ORTHOLOGUE AFUA_6G14150)-RELATED"/>
    <property type="match status" value="1"/>
</dbReference>
<keyword evidence="3" id="KW-0804">Transcription</keyword>
<dbReference type="PROSITE" id="PS00463">
    <property type="entry name" value="ZN2_CY6_FUNGAL_1"/>
    <property type="match status" value="1"/>
</dbReference>
<keyword evidence="4" id="KW-0539">Nucleus</keyword>
<evidence type="ECO:0000256" key="4">
    <source>
        <dbReference type="ARBA" id="ARBA00023242"/>
    </source>
</evidence>
<dbReference type="InterPro" id="IPR036864">
    <property type="entry name" value="Zn2-C6_fun-type_DNA-bd_sf"/>
</dbReference>
<dbReference type="PANTHER" id="PTHR47784">
    <property type="entry name" value="STEROL UPTAKE CONTROL PROTEIN 2"/>
    <property type="match status" value="1"/>
</dbReference>
<name>A0A9W9FZK4_9EURO</name>
<dbReference type="CDD" id="cd00067">
    <property type="entry name" value="GAL4"/>
    <property type="match status" value="1"/>
</dbReference>
<evidence type="ECO:0000256" key="3">
    <source>
        <dbReference type="ARBA" id="ARBA00023163"/>
    </source>
</evidence>
<dbReference type="GO" id="GO:0003677">
    <property type="term" value="F:DNA binding"/>
    <property type="evidence" value="ECO:0007669"/>
    <property type="project" value="UniProtKB-KW"/>
</dbReference>
<dbReference type="GO" id="GO:0008270">
    <property type="term" value="F:zinc ion binding"/>
    <property type="evidence" value="ECO:0007669"/>
    <property type="project" value="InterPro"/>
</dbReference>
<dbReference type="InterPro" id="IPR001138">
    <property type="entry name" value="Zn2Cys6_DnaBD"/>
</dbReference>
<keyword evidence="2" id="KW-0238">DNA-binding</keyword>
<evidence type="ECO:0000256" key="2">
    <source>
        <dbReference type="ARBA" id="ARBA00023125"/>
    </source>
</evidence>
<keyword evidence="7" id="KW-1185">Reference proteome</keyword>
<protein>
    <recommendedName>
        <fullName evidence="5">Zn(2)-C6 fungal-type domain-containing protein</fullName>
    </recommendedName>
</protein>
<comment type="caution">
    <text evidence="6">The sequence shown here is derived from an EMBL/GenBank/DDBJ whole genome shotgun (WGS) entry which is preliminary data.</text>
</comment>
<dbReference type="InterPro" id="IPR053157">
    <property type="entry name" value="Sterol_Uptake_Regulator"/>
</dbReference>
<dbReference type="Proteomes" id="UP001149165">
    <property type="component" value="Unassembled WGS sequence"/>
</dbReference>
<sequence>MPPRRSHQKSHTGCLTCKRRHVKCDETGPPCRRCETRSIICEYPKFNSGPQSLSVHAPQEAGQVMETALNYNPICTSFPTNRHHLDLQLMNRWTASTYKSCCTPGSGDEALWQLIVPALAFQYDFLLHGMLALSAFECASVLKKNEQENSSYEKYINSAIEYQVLALASFRAQIASDQCEDQKAALCFSLMLMVLAFASVRFRRQTSTDHEESVLQTTIVHYELVRGAVQVATDKEDLISQNEYVQKLVPFKDLPLTPLDPSIAEIIIAIGEMNDKRIVETAQQMQEERIRQIAFWEACKKALSLLQECFQKCVGPVYRGYALGWLNMAGEGYIDALHANDHISRVILMVWGILVERLGEDVWWAQEYGTSLIKELSNGELHNTNDQSIRSIIRKILEFMERMACDREHQ</sequence>
<dbReference type="AlphaFoldDB" id="A0A9W9FZK4"/>
<gene>
    <name evidence="6" type="ORF">N7456_005550</name>
</gene>
<dbReference type="GO" id="GO:0001228">
    <property type="term" value="F:DNA-binding transcription activator activity, RNA polymerase II-specific"/>
    <property type="evidence" value="ECO:0007669"/>
    <property type="project" value="TreeGrafter"/>
</dbReference>
<dbReference type="PROSITE" id="PS50048">
    <property type="entry name" value="ZN2_CY6_FUNGAL_2"/>
    <property type="match status" value="1"/>
</dbReference>
<reference evidence="6" key="2">
    <citation type="journal article" date="2023" name="IMA Fungus">
        <title>Comparative genomic study of the Penicillium genus elucidates a diverse pangenome and 15 lateral gene transfer events.</title>
        <authorList>
            <person name="Petersen C."/>
            <person name="Sorensen T."/>
            <person name="Nielsen M.R."/>
            <person name="Sondergaard T.E."/>
            <person name="Sorensen J.L."/>
            <person name="Fitzpatrick D.A."/>
            <person name="Frisvad J.C."/>
            <person name="Nielsen K.L."/>
        </authorList>
    </citation>
    <scope>NUCLEOTIDE SEQUENCE</scope>
    <source>
        <strain evidence="6">IBT 30069</strain>
    </source>
</reference>
<dbReference type="OrthoDB" id="5295362at2759"/>
<dbReference type="Gene3D" id="4.10.240.10">
    <property type="entry name" value="Zn(2)-C6 fungal-type DNA-binding domain"/>
    <property type="match status" value="1"/>
</dbReference>
<evidence type="ECO:0000256" key="1">
    <source>
        <dbReference type="ARBA" id="ARBA00023015"/>
    </source>
</evidence>
<accession>A0A9W9FZK4</accession>
<keyword evidence="1" id="KW-0805">Transcription regulation</keyword>
<dbReference type="SUPFAM" id="SSF57701">
    <property type="entry name" value="Zn2/Cys6 DNA-binding domain"/>
    <property type="match status" value="1"/>
</dbReference>
<dbReference type="Pfam" id="PF00172">
    <property type="entry name" value="Zn_clus"/>
    <property type="match status" value="1"/>
</dbReference>
<dbReference type="SMART" id="SM00066">
    <property type="entry name" value="GAL4"/>
    <property type="match status" value="1"/>
</dbReference>
<evidence type="ECO:0000259" key="5">
    <source>
        <dbReference type="PROSITE" id="PS50048"/>
    </source>
</evidence>